<evidence type="ECO:0000313" key="8">
    <source>
        <dbReference type="EMBL" id="CAF4413689.1"/>
    </source>
</evidence>
<evidence type="ECO:0000256" key="5">
    <source>
        <dbReference type="ARBA" id="ARBA00023180"/>
    </source>
</evidence>
<evidence type="ECO:0000259" key="7">
    <source>
        <dbReference type="PROSITE" id="PS50026"/>
    </source>
</evidence>
<organism evidence="9 10">
    <name type="scientific">Rotaria magnacalcarata</name>
    <dbReference type="NCBI Taxonomy" id="392030"/>
    <lineage>
        <taxon>Eukaryota</taxon>
        <taxon>Metazoa</taxon>
        <taxon>Spiralia</taxon>
        <taxon>Gnathifera</taxon>
        <taxon>Rotifera</taxon>
        <taxon>Eurotatoria</taxon>
        <taxon>Bdelloidea</taxon>
        <taxon>Philodinida</taxon>
        <taxon>Philodinidae</taxon>
        <taxon>Rotaria</taxon>
    </lineage>
</organism>
<accession>A0A8S2VYH0</accession>
<dbReference type="GO" id="GO:0005886">
    <property type="term" value="C:plasma membrane"/>
    <property type="evidence" value="ECO:0007669"/>
    <property type="project" value="TreeGrafter"/>
</dbReference>
<dbReference type="SUPFAM" id="SSF57196">
    <property type="entry name" value="EGF/Laminin"/>
    <property type="match status" value="1"/>
</dbReference>
<dbReference type="Proteomes" id="UP000676336">
    <property type="component" value="Unassembled WGS sequence"/>
</dbReference>
<feature type="non-terminal residue" evidence="9">
    <location>
        <position position="1"/>
    </location>
</feature>
<evidence type="ECO:0000256" key="1">
    <source>
        <dbReference type="ARBA" id="ARBA00022536"/>
    </source>
</evidence>
<dbReference type="Gene3D" id="2.10.25.10">
    <property type="entry name" value="Laminin"/>
    <property type="match status" value="1"/>
</dbReference>
<sequence>TNCDIPILPCSSNPCLNNATCLTLSLTNYTCVCPPLYTGLQCSVQILICTNNLCQGNSTCIVNLKTGMQICQCPPERYGV</sequence>
<dbReference type="GO" id="GO:0032991">
    <property type="term" value="C:protein-containing complex"/>
    <property type="evidence" value="ECO:0007669"/>
    <property type="project" value="TreeGrafter"/>
</dbReference>
<keyword evidence="2" id="KW-0732">Signal</keyword>
<feature type="domain" description="EGF-like" evidence="7">
    <location>
        <begin position="45"/>
        <end position="80"/>
    </location>
</feature>
<dbReference type="FunFam" id="2.10.25.10:FF:000100">
    <property type="entry name" value="neurogenic locus notch homolog protein 3"/>
    <property type="match status" value="1"/>
</dbReference>
<reference evidence="9" key="1">
    <citation type="submission" date="2021-02" db="EMBL/GenBank/DDBJ databases">
        <authorList>
            <person name="Nowell W R."/>
        </authorList>
    </citation>
    <scope>NUCLEOTIDE SEQUENCE</scope>
</reference>
<evidence type="ECO:0000313" key="10">
    <source>
        <dbReference type="Proteomes" id="UP000676336"/>
    </source>
</evidence>
<dbReference type="PROSITE" id="PS00022">
    <property type="entry name" value="EGF_1"/>
    <property type="match status" value="1"/>
</dbReference>
<dbReference type="EMBL" id="CAJOBI010060631">
    <property type="protein sequence ID" value="CAF4413689.1"/>
    <property type="molecule type" value="Genomic_DNA"/>
</dbReference>
<dbReference type="Pfam" id="PF00008">
    <property type="entry name" value="EGF"/>
    <property type="match status" value="1"/>
</dbReference>
<evidence type="ECO:0000256" key="6">
    <source>
        <dbReference type="PROSITE-ProRule" id="PRU00076"/>
    </source>
</evidence>
<feature type="domain" description="EGF-like" evidence="7">
    <location>
        <begin position="6"/>
        <end position="43"/>
    </location>
</feature>
<dbReference type="GO" id="GO:0045197">
    <property type="term" value="P:establishment or maintenance of epithelial cell apical/basal polarity"/>
    <property type="evidence" value="ECO:0007669"/>
    <property type="project" value="TreeGrafter"/>
</dbReference>
<comment type="caution">
    <text evidence="6">Lacks conserved residue(s) required for the propagation of feature annotation.</text>
</comment>
<gene>
    <name evidence="8" type="ORF">SMN809_LOCUS31015</name>
    <name evidence="9" type="ORF">SMN809_LOCUS31063</name>
</gene>
<dbReference type="GO" id="GO:0007157">
    <property type="term" value="P:heterophilic cell-cell adhesion via plasma membrane cell adhesion molecules"/>
    <property type="evidence" value="ECO:0007669"/>
    <property type="project" value="TreeGrafter"/>
</dbReference>
<dbReference type="PROSITE" id="PS50026">
    <property type="entry name" value="EGF_3"/>
    <property type="match status" value="2"/>
</dbReference>
<keyword evidence="4 6" id="KW-1015">Disulfide bond</keyword>
<evidence type="ECO:0000256" key="3">
    <source>
        <dbReference type="ARBA" id="ARBA00022737"/>
    </source>
</evidence>
<dbReference type="InterPro" id="IPR051022">
    <property type="entry name" value="Notch_Cell-Fate_Det"/>
</dbReference>
<dbReference type="SMART" id="SM00181">
    <property type="entry name" value="EGF"/>
    <property type="match status" value="1"/>
</dbReference>
<evidence type="ECO:0000256" key="4">
    <source>
        <dbReference type="ARBA" id="ARBA00023157"/>
    </source>
</evidence>
<name>A0A8S2VYH0_9BILA</name>
<keyword evidence="5" id="KW-0325">Glycoprotein</keyword>
<comment type="caution">
    <text evidence="9">The sequence shown here is derived from an EMBL/GenBank/DDBJ whole genome shotgun (WGS) entry which is preliminary data.</text>
</comment>
<keyword evidence="3" id="KW-0677">Repeat</keyword>
<protein>
    <recommendedName>
        <fullName evidence="7">EGF-like domain-containing protein</fullName>
    </recommendedName>
</protein>
<feature type="disulfide bond" evidence="6">
    <location>
        <begin position="33"/>
        <end position="42"/>
    </location>
</feature>
<proteinExistence type="predicted"/>
<keyword evidence="1 6" id="KW-0245">EGF-like domain</keyword>
<dbReference type="InterPro" id="IPR000742">
    <property type="entry name" value="EGF"/>
</dbReference>
<feature type="disulfide bond" evidence="6">
    <location>
        <begin position="54"/>
        <end position="71"/>
    </location>
</feature>
<evidence type="ECO:0000256" key="2">
    <source>
        <dbReference type="ARBA" id="ARBA00022729"/>
    </source>
</evidence>
<dbReference type="AlphaFoldDB" id="A0A8S2VYH0"/>
<feature type="non-terminal residue" evidence="9">
    <location>
        <position position="80"/>
    </location>
</feature>
<dbReference type="EMBL" id="CAJOBI010060877">
    <property type="protein sequence ID" value="CAF4414758.1"/>
    <property type="molecule type" value="Genomic_DNA"/>
</dbReference>
<dbReference type="PANTHER" id="PTHR24049:SF22">
    <property type="entry name" value="DROSOPHILA CRUMBS HOMOLOG"/>
    <property type="match status" value="1"/>
</dbReference>
<dbReference type="PANTHER" id="PTHR24049">
    <property type="entry name" value="CRUMBS FAMILY MEMBER"/>
    <property type="match status" value="1"/>
</dbReference>
<evidence type="ECO:0000313" key="9">
    <source>
        <dbReference type="EMBL" id="CAF4414758.1"/>
    </source>
</evidence>